<evidence type="ECO:0000313" key="2">
    <source>
        <dbReference type="EMBL" id="RSU03129.1"/>
    </source>
</evidence>
<keyword evidence="3" id="KW-1185">Reference proteome</keyword>
<proteinExistence type="predicted"/>
<dbReference type="GO" id="GO:0006629">
    <property type="term" value="P:lipid metabolic process"/>
    <property type="evidence" value="ECO:0007669"/>
    <property type="project" value="InterPro"/>
</dbReference>
<name>A0A430A7S8_9ENTE</name>
<gene>
    <name evidence="2" type="ORF">CBF31_05265</name>
</gene>
<dbReference type="Gene3D" id="3.20.20.190">
    <property type="entry name" value="Phosphatidylinositol (PI) phosphodiesterase"/>
    <property type="match status" value="1"/>
</dbReference>
<protein>
    <submittedName>
        <fullName evidence="2">Glycerophosphodiester phosphodiesterase</fullName>
    </submittedName>
</protein>
<dbReference type="Pfam" id="PF03009">
    <property type="entry name" value="GDPD"/>
    <property type="match status" value="1"/>
</dbReference>
<feature type="domain" description="GP-PDE" evidence="1">
    <location>
        <begin position="2"/>
        <end position="239"/>
    </location>
</feature>
<dbReference type="InterPro" id="IPR017946">
    <property type="entry name" value="PLC-like_Pdiesterase_TIM-brl"/>
</dbReference>
<dbReference type="GO" id="GO:0008081">
    <property type="term" value="F:phosphoric diester hydrolase activity"/>
    <property type="evidence" value="ECO:0007669"/>
    <property type="project" value="InterPro"/>
</dbReference>
<dbReference type="RefSeq" id="WP_126831341.1">
    <property type="nucleotide sequence ID" value="NZ_CBCRYB010000004.1"/>
</dbReference>
<dbReference type="EMBL" id="NGJY01000002">
    <property type="protein sequence ID" value="RSU03129.1"/>
    <property type="molecule type" value="Genomic_DNA"/>
</dbReference>
<dbReference type="PANTHER" id="PTHR46211">
    <property type="entry name" value="GLYCEROPHOSPHORYL DIESTER PHOSPHODIESTERASE"/>
    <property type="match status" value="1"/>
</dbReference>
<evidence type="ECO:0000313" key="3">
    <source>
        <dbReference type="Proteomes" id="UP000287101"/>
    </source>
</evidence>
<comment type="caution">
    <text evidence="2">The sequence shown here is derived from an EMBL/GenBank/DDBJ whole genome shotgun (WGS) entry which is preliminary data.</text>
</comment>
<sequence>MTKIIAHRGSKGTHPENTLAAFKEAMLVGADGIELDVQCTKDNKLVVIHDNTVNRTTNGKGEITDFTLKQLKKLDAGSWFDPKFKGEKIPTLEEVLVCLQEASYTGVLNIEIKTDEKEYPGIEEAVMNVMNSQDWTFSYWYSSFNFQSLERIQEFDKETPKAYIMSTEKDKISLSNHVDYIEAIHPRITFVTAREETNSYTPKKVRPWTVNKVEQMIGAFERGLDGIHTDFPRKALAVQAIFEALNEEE</sequence>
<organism evidence="2 3">
    <name type="scientific">Vagococcus fessus</name>
    <dbReference type="NCBI Taxonomy" id="120370"/>
    <lineage>
        <taxon>Bacteria</taxon>
        <taxon>Bacillati</taxon>
        <taxon>Bacillota</taxon>
        <taxon>Bacilli</taxon>
        <taxon>Lactobacillales</taxon>
        <taxon>Enterococcaceae</taxon>
        <taxon>Vagococcus</taxon>
    </lineage>
</organism>
<evidence type="ECO:0000259" key="1">
    <source>
        <dbReference type="PROSITE" id="PS51704"/>
    </source>
</evidence>
<dbReference type="PANTHER" id="PTHR46211:SF1">
    <property type="entry name" value="GLYCEROPHOSPHODIESTER PHOSPHODIESTERASE, CYTOPLASMIC"/>
    <property type="match status" value="1"/>
</dbReference>
<dbReference type="OrthoDB" id="384721at2"/>
<reference evidence="2 3" key="1">
    <citation type="submission" date="2017-05" db="EMBL/GenBank/DDBJ databases">
        <title>Vagococcus spp. assemblies.</title>
        <authorList>
            <person name="Gulvik C.A."/>
        </authorList>
    </citation>
    <scope>NUCLEOTIDE SEQUENCE [LARGE SCALE GENOMIC DNA]</scope>
    <source>
        <strain evidence="2 3">CCUG 41755</strain>
    </source>
</reference>
<dbReference type="SUPFAM" id="SSF51695">
    <property type="entry name" value="PLC-like phosphodiesterases"/>
    <property type="match status" value="1"/>
</dbReference>
<accession>A0A430A7S8</accession>
<dbReference type="CDD" id="cd08563">
    <property type="entry name" value="GDPD_TtGDE_like"/>
    <property type="match status" value="1"/>
</dbReference>
<dbReference type="Proteomes" id="UP000287101">
    <property type="component" value="Unassembled WGS sequence"/>
</dbReference>
<dbReference type="PROSITE" id="PS51704">
    <property type="entry name" value="GP_PDE"/>
    <property type="match status" value="1"/>
</dbReference>
<dbReference type="InterPro" id="IPR030395">
    <property type="entry name" value="GP_PDE_dom"/>
</dbReference>
<dbReference type="AlphaFoldDB" id="A0A430A7S8"/>